<dbReference type="EMBL" id="CP001738">
    <property type="protein sequence ID" value="ACY99091.1"/>
    <property type="molecule type" value="Genomic_DNA"/>
</dbReference>
<gene>
    <name evidence="2" type="ordered locus">Tcur_3556</name>
</gene>
<evidence type="ECO:0000313" key="3">
    <source>
        <dbReference type="Proteomes" id="UP000001918"/>
    </source>
</evidence>
<dbReference type="HOGENOM" id="CLU_2332695_0_0_11"/>
<evidence type="ECO:0000313" key="2">
    <source>
        <dbReference type="EMBL" id="ACY99091.1"/>
    </source>
</evidence>
<reference evidence="2 3" key="1">
    <citation type="journal article" date="2011" name="Stand. Genomic Sci.">
        <title>Complete genome sequence of Thermomonospora curvata type strain (B9).</title>
        <authorList>
            <person name="Chertkov O."/>
            <person name="Sikorski J."/>
            <person name="Nolan M."/>
            <person name="Lapidus A."/>
            <person name="Lucas S."/>
            <person name="Del Rio T.G."/>
            <person name="Tice H."/>
            <person name="Cheng J.F."/>
            <person name="Goodwin L."/>
            <person name="Pitluck S."/>
            <person name="Liolios K."/>
            <person name="Ivanova N."/>
            <person name="Mavromatis K."/>
            <person name="Mikhailova N."/>
            <person name="Ovchinnikova G."/>
            <person name="Pati A."/>
            <person name="Chen A."/>
            <person name="Palaniappan K."/>
            <person name="Djao O.D."/>
            <person name="Land M."/>
            <person name="Hauser L."/>
            <person name="Chang Y.J."/>
            <person name="Jeffries C.D."/>
            <person name="Brettin T."/>
            <person name="Han C."/>
            <person name="Detter J.C."/>
            <person name="Rohde M."/>
            <person name="Goker M."/>
            <person name="Woyke T."/>
            <person name="Bristow J."/>
            <person name="Eisen J.A."/>
            <person name="Markowitz V."/>
            <person name="Hugenholtz P."/>
            <person name="Klenk H.P."/>
            <person name="Kyrpides N.C."/>
        </authorList>
    </citation>
    <scope>NUCLEOTIDE SEQUENCE [LARGE SCALE GENOMIC DNA]</scope>
    <source>
        <strain evidence="3">ATCC 19995 / DSM 43183 / JCM 3096 / KCTC 9072 / NBRC 15933 / NCIMB 10081 / Henssen B9</strain>
    </source>
</reference>
<protein>
    <submittedName>
        <fullName evidence="2">Uncharacterized protein</fullName>
    </submittedName>
</protein>
<organism evidence="2 3">
    <name type="scientific">Thermomonospora curvata (strain ATCC 19995 / DSM 43183 / JCM 3096 / KCTC 9072 / NBRC 15933 / NCIMB 10081 / Henssen B9)</name>
    <dbReference type="NCBI Taxonomy" id="471852"/>
    <lineage>
        <taxon>Bacteria</taxon>
        <taxon>Bacillati</taxon>
        <taxon>Actinomycetota</taxon>
        <taxon>Actinomycetes</taxon>
        <taxon>Streptosporangiales</taxon>
        <taxon>Thermomonosporaceae</taxon>
        <taxon>Thermomonospora</taxon>
    </lineage>
</organism>
<accession>D1ABR8</accession>
<proteinExistence type="predicted"/>
<dbReference type="AlphaFoldDB" id="D1ABR8"/>
<dbReference type="Proteomes" id="UP000001918">
    <property type="component" value="Chromosome"/>
</dbReference>
<dbReference type="KEGG" id="tcu:Tcur_3556"/>
<name>D1ABR8_THECD</name>
<feature type="region of interest" description="Disordered" evidence="1">
    <location>
        <begin position="1"/>
        <end position="47"/>
    </location>
</feature>
<evidence type="ECO:0000256" key="1">
    <source>
        <dbReference type="SAM" id="MobiDB-lite"/>
    </source>
</evidence>
<sequence length="98" mass="10703">MPAPLPRADAVAPLIPGGPQAHKTFDADLPSPMKGGARRWTSPTPNRCLPPPVAHPGAFITPPIGMTRASARRVVRLVRERARRYRVGENVPEPERRS</sequence>
<keyword evidence="3" id="KW-1185">Reference proteome</keyword>